<dbReference type="InterPro" id="IPR007110">
    <property type="entry name" value="Ig-like_dom"/>
</dbReference>
<proteinExistence type="inferred from homology"/>
<dbReference type="GO" id="GO:0038023">
    <property type="term" value="F:signaling receptor activity"/>
    <property type="evidence" value="ECO:0007669"/>
    <property type="project" value="InterPro"/>
</dbReference>
<dbReference type="FunFam" id="2.60.40.10:FF:000584">
    <property type="entry name" value="Cell surface glycoprotein CD200 receptor 1"/>
    <property type="match status" value="2"/>
</dbReference>
<keyword evidence="3" id="KW-0812">Transmembrane</keyword>
<dbReference type="InterPro" id="IPR013106">
    <property type="entry name" value="Ig_V-set"/>
</dbReference>
<protein>
    <submittedName>
        <fullName evidence="11">Cell surface glycoprotein CD200 receptor 1</fullName>
    </submittedName>
</protein>
<dbReference type="Pfam" id="PF08205">
    <property type="entry name" value="C2-set_2"/>
    <property type="match status" value="2"/>
</dbReference>
<name>A0A8J5ZTH8_GALPY</name>
<evidence type="ECO:0000256" key="8">
    <source>
        <dbReference type="ARBA" id="ARBA00023170"/>
    </source>
</evidence>
<dbReference type="SMART" id="SM00409">
    <property type="entry name" value="IG"/>
    <property type="match status" value="2"/>
</dbReference>
<dbReference type="AlphaFoldDB" id="A0A8J5ZTH8"/>
<dbReference type="GO" id="GO:0150077">
    <property type="term" value="P:regulation of neuroinflammatory response"/>
    <property type="evidence" value="ECO:0007669"/>
    <property type="project" value="InterPro"/>
</dbReference>
<evidence type="ECO:0000256" key="7">
    <source>
        <dbReference type="ARBA" id="ARBA00023157"/>
    </source>
</evidence>
<reference evidence="11" key="1">
    <citation type="journal article" date="2021" name="Evol. Appl.">
        <title>The genome of the Pyrenean desman and the effects of bottlenecks and inbreeding on the genomic landscape of an endangered species.</title>
        <authorList>
            <person name="Escoda L."/>
            <person name="Castresana J."/>
        </authorList>
    </citation>
    <scope>NUCLEOTIDE SEQUENCE</scope>
    <source>
        <strain evidence="11">IBE-C5619</strain>
    </source>
</reference>
<evidence type="ECO:0000256" key="9">
    <source>
        <dbReference type="ARBA" id="ARBA00023180"/>
    </source>
</evidence>
<evidence type="ECO:0000259" key="10">
    <source>
        <dbReference type="PROSITE" id="PS50835"/>
    </source>
</evidence>
<gene>
    <name evidence="11" type="ORF">J0S82_011998</name>
</gene>
<keyword evidence="4" id="KW-0732">Signal</keyword>
<keyword evidence="12" id="KW-1185">Reference proteome</keyword>
<dbReference type="Pfam" id="PF07686">
    <property type="entry name" value="V-set"/>
    <property type="match status" value="1"/>
</dbReference>
<keyword evidence="6" id="KW-0472">Membrane</keyword>
<keyword evidence="9" id="KW-0325">Glycoprotein</keyword>
<evidence type="ECO:0000256" key="1">
    <source>
        <dbReference type="ARBA" id="ARBA00004479"/>
    </source>
</evidence>
<dbReference type="InterPro" id="IPR003599">
    <property type="entry name" value="Ig_sub"/>
</dbReference>
<evidence type="ECO:0000256" key="2">
    <source>
        <dbReference type="ARBA" id="ARBA00008215"/>
    </source>
</evidence>
<dbReference type="InterPro" id="IPR013162">
    <property type="entry name" value="CD80_C2-set"/>
</dbReference>
<dbReference type="InterPro" id="IPR036179">
    <property type="entry name" value="Ig-like_dom_sf"/>
</dbReference>
<dbReference type="GO" id="GO:0009897">
    <property type="term" value="C:external side of plasma membrane"/>
    <property type="evidence" value="ECO:0007669"/>
    <property type="project" value="TreeGrafter"/>
</dbReference>
<evidence type="ECO:0000313" key="12">
    <source>
        <dbReference type="Proteomes" id="UP000700334"/>
    </source>
</evidence>
<dbReference type="PANTHER" id="PTHR21462">
    <property type="entry name" value="CELL SURFACE GLYCOPROTEIN OX2 RECEPTOR PRECURSOR"/>
    <property type="match status" value="1"/>
</dbReference>
<evidence type="ECO:0000256" key="4">
    <source>
        <dbReference type="ARBA" id="ARBA00022729"/>
    </source>
</evidence>
<dbReference type="SUPFAM" id="SSF48726">
    <property type="entry name" value="Immunoglobulin"/>
    <property type="match status" value="4"/>
</dbReference>
<keyword evidence="8 11" id="KW-0675">Receptor</keyword>
<evidence type="ECO:0000256" key="5">
    <source>
        <dbReference type="ARBA" id="ARBA00022989"/>
    </source>
</evidence>
<evidence type="ECO:0000256" key="3">
    <source>
        <dbReference type="ARBA" id="ARBA00022692"/>
    </source>
</evidence>
<feature type="domain" description="Ig-like" evidence="10">
    <location>
        <begin position="82"/>
        <end position="162"/>
    </location>
</feature>
<dbReference type="InterPro" id="IPR013783">
    <property type="entry name" value="Ig-like_fold"/>
</dbReference>
<comment type="similarity">
    <text evidence="2">Belongs to the CD200R family.</text>
</comment>
<dbReference type="Gene3D" id="2.60.40.10">
    <property type="entry name" value="Immunoglobulins"/>
    <property type="match status" value="4"/>
</dbReference>
<comment type="caution">
    <text evidence="11">The sequence shown here is derived from an EMBL/GenBank/DDBJ whole genome shotgun (WGS) entry which is preliminary data.</text>
</comment>
<dbReference type="EMBL" id="JAGFMF010011942">
    <property type="protein sequence ID" value="KAG8509546.1"/>
    <property type="molecule type" value="Genomic_DNA"/>
</dbReference>
<comment type="subcellular location">
    <subcellularLocation>
        <location evidence="1">Membrane</location>
        <topology evidence="1">Single-pass type I membrane protein</topology>
    </subcellularLocation>
</comment>
<dbReference type="InterPro" id="IPR040012">
    <property type="entry name" value="CD200R"/>
</dbReference>
<dbReference type="PROSITE" id="PS50835">
    <property type="entry name" value="IG_LIKE"/>
    <property type="match status" value="2"/>
</dbReference>
<dbReference type="Proteomes" id="UP000700334">
    <property type="component" value="Unassembled WGS sequence"/>
</dbReference>
<dbReference type="OrthoDB" id="8915654at2759"/>
<organism evidence="11 12">
    <name type="scientific">Galemys pyrenaicus</name>
    <name type="common">Iberian desman</name>
    <name type="synonym">Pyrenean desman</name>
    <dbReference type="NCBI Taxonomy" id="202257"/>
    <lineage>
        <taxon>Eukaryota</taxon>
        <taxon>Metazoa</taxon>
        <taxon>Chordata</taxon>
        <taxon>Craniata</taxon>
        <taxon>Vertebrata</taxon>
        <taxon>Euteleostomi</taxon>
        <taxon>Mammalia</taxon>
        <taxon>Eutheria</taxon>
        <taxon>Laurasiatheria</taxon>
        <taxon>Eulipotyphla</taxon>
        <taxon>Talpidae</taxon>
        <taxon>Galemys</taxon>
    </lineage>
</organism>
<feature type="domain" description="Ig-like" evidence="10">
    <location>
        <begin position="269"/>
        <end position="349"/>
    </location>
</feature>
<accession>A0A8J5ZTH8</accession>
<evidence type="ECO:0000313" key="11">
    <source>
        <dbReference type="EMBL" id="KAG8509546.1"/>
    </source>
</evidence>
<keyword evidence="7" id="KW-1015">Disulfide bond</keyword>
<evidence type="ECO:0000256" key="6">
    <source>
        <dbReference type="ARBA" id="ARBA00023136"/>
    </source>
</evidence>
<keyword evidence="5" id="KW-1133">Transmembrane helix</keyword>
<dbReference type="PANTHER" id="PTHR21462:SF2">
    <property type="entry name" value="CELL SURFACE GLYCOPROTEIN CD200 RECEPTOR 2"/>
    <property type="match status" value="1"/>
</dbReference>
<sequence length="407" mass="44398">MLVTWTILLRDERPCTRVYSTDKNMVEGNCTDPRITWPFIPDQNSALQIDPVSITHDGNYICDVATQAGNFLHRYDLQVQVPPAVTLFLTENRTAVCKAAAGKPAAQISWTPGGDCVTEEETLGNGTVTVQSTCHWAERNVSAVSCSVFHLTGNKILSLELSRANRSLSVPVDTKVMLSCPFVQSVLTLVTWIILLRDECSCTKVYRKDKNMVEGNCTDPRITWPFRPDQNPALQIDPVSITHDGNYICDVATQAGNFLHRYDLQVQVPPAVTLFLTENRTAVCKAAAGKPAAQISWTPGGDCVTEEETLGNGTVTVQSTCHWAERNVSAVSCSVFHLTGNKILSLELSGECPNPLTDSPSTDFKIIQGAKNIGLYTMEKQGQGAQPGEAVGPLDDVTDLRRVVAQC</sequence>